<dbReference type="EMBL" id="CP035733">
    <property type="protein sequence ID" value="QGY82075.1"/>
    <property type="molecule type" value="Genomic_DNA"/>
</dbReference>
<feature type="domain" description="Anti-bacteriophage protein A/HamA C-terminal" evidence="1">
    <location>
        <begin position="9"/>
        <end position="224"/>
    </location>
</feature>
<reference evidence="3" key="1">
    <citation type="submission" date="2019-01" db="EMBL/GenBank/DDBJ databases">
        <title>Sphingorhabdus lacus sp.nov., isolated from an oligotrophic freshwater lake.</title>
        <authorList>
            <person name="Park M."/>
        </authorList>
    </citation>
    <scope>NUCLEOTIDE SEQUENCE [LARGE SCALE GENOMIC DNA]</scope>
    <source>
        <strain evidence="3">IMCC1753</strain>
    </source>
</reference>
<sequence length="231" mass="25074">MAVASTGIKSLAAAVSNHYAAPDRIAQILHMLGKPAVAEYIKTKLPYGAKSRSGDLGEILASSYVSEYTGYSVGVYKLRWSDHREMAMRGDDILGIRLDPSVTVKFLKGEVKSRAALGKKTVDEARTALGSSNGRPTPHALAFVADRLFETGETALSEVIDQFQLKARIEINQLSHLMFMFTGNNPSSLLTANLSAYNGKIPQFAVGLRVSTHQAFIKDVFEKVIADADKP</sequence>
<dbReference type="OrthoDB" id="268197at2"/>
<evidence type="ECO:0000313" key="2">
    <source>
        <dbReference type="EMBL" id="QGY82075.1"/>
    </source>
</evidence>
<dbReference type="Pfam" id="PF08878">
    <property type="entry name" value="HamA"/>
    <property type="match status" value="1"/>
</dbReference>
<dbReference type="AlphaFoldDB" id="A0A6I6L7L5"/>
<gene>
    <name evidence="2" type="ORF">EUU25_00450</name>
</gene>
<name>A0A6I6L7L5_9SPHN</name>
<dbReference type="KEGG" id="slaa:EUU25_00450"/>
<accession>A0A6I6L7L5</accession>
<protein>
    <submittedName>
        <fullName evidence="2">DUF1837 domain-containing protein</fullName>
    </submittedName>
</protein>
<evidence type="ECO:0000259" key="1">
    <source>
        <dbReference type="Pfam" id="PF08878"/>
    </source>
</evidence>
<proteinExistence type="predicted"/>
<organism evidence="2 3">
    <name type="scientific">Sphingorhabdus lacus</name>
    <dbReference type="NCBI Taxonomy" id="392610"/>
    <lineage>
        <taxon>Bacteria</taxon>
        <taxon>Pseudomonadati</taxon>
        <taxon>Pseudomonadota</taxon>
        <taxon>Alphaproteobacteria</taxon>
        <taxon>Sphingomonadales</taxon>
        <taxon>Sphingomonadaceae</taxon>
        <taxon>Sphingorhabdus</taxon>
    </lineage>
</organism>
<evidence type="ECO:0000313" key="3">
    <source>
        <dbReference type="Proteomes" id="UP000428803"/>
    </source>
</evidence>
<dbReference type="InterPro" id="IPR014976">
    <property type="entry name" value="AbpA_HamA_C"/>
</dbReference>
<keyword evidence="3" id="KW-1185">Reference proteome</keyword>
<dbReference type="Proteomes" id="UP000428803">
    <property type="component" value="Chromosome"/>
</dbReference>